<dbReference type="GO" id="GO:0016853">
    <property type="term" value="F:isomerase activity"/>
    <property type="evidence" value="ECO:0007669"/>
    <property type="project" value="TreeGrafter"/>
</dbReference>
<gene>
    <name evidence="2" type="ORF">MF646_20085</name>
</gene>
<dbReference type="AlphaFoldDB" id="A0A9X2I7X5"/>
<evidence type="ECO:0000313" key="3">
    <source>
        <dbReference type="Proteomes" id="UP001139150"/>
    </source>
</evidence>
<dbReference type="Proteomes" id="UP001139150">
    <property type="component" value="Unassembled WGS sequence"/>
</dbReference>
<dbReference type="GO" id="GO:0005737">
    <property type="term" value="C:cytoplasm"/>
    <property type="evidence" value="ECO:0007669"/>
    <property type="project" value="TreeGrafter"/>
</dbReference>
<protein>
    <submittedName>
        <fullName evidence="2">PhzF family phenazine biosynthesis protein</fullName>
    </submittedName>
</protein>
<dbReference type="PIRSF" id="PIRSF016184">
    <property type="entry name" value="PhzC_PhzF"/>
    <property type="match status" value="1"/>
</dbReference>
<evidence type="ECO:0000256" key="1">
    <source>
        <dbReference type="PIRSR" id="PIRSR016184-1"/>
    </source>
</evidence>
<organism evidence="2 3">
    <name type="scientific">Halalkalibacter alkaliphilus</name>
    <dbReference type="NCBI Taxonomy" id="2917993"/>
    <lineage>
        <taxon>Bacteria</taxon>
        <taxon>Bacillati</taxon>
        <taxon>Bacillota</taxon>
        <taxon>Bacilli</taxon>
        <taxon>Bacillales</taxon>
        <taxon>Bacillaceae</taxon>
        <taxon>Halalkalibacter</taxon>
    </lineage>
</organism>
<dbReference type="Gene3D" id="3.10.310.10">
    <property type="entry name" value="Diaminopimelate Epimerase, Chain A, domain 1"/>
    <property type="match status" value="2"/>
</dbReference>
<name>A0A9X2I7X5_9BACI</name>
<dbReference type="InterPro" id="IPR003719">
    <property type="entry name" value="Phenazine_PhzF-like"/>
</dbReference>
<dbReference type="NCBIfam" id="TIGR00654">
    <property type="entry name" value="PhzF_family"/>
    <property type="match status" value="1"/>
</dbReference>
<feature type="active site" evidence="1">
    <location>
        <position position="47"/>
    </location>
</feature>
<evidence type="ECO:0000313" key="2">
    <source>
        <dbReference type="EMBL" id="MCL7749423.1"/>
    </source>
</evidence>
<proteinExistence type="predicted"/>
<dbReference type="EMBL" id="JAKRYL010000029">
    <property type="protein sequence ID" value="MCL7749423.1"/>
    <property type="molecule type" value="Genomic_DNA"/>
</dbReference>
<dbReference type="RefSeq" id="WP_250098284.1">
    <property type="nucleotide sequence ID" value="NZ_JAKRYL010000029.1"/>
</dbReference>
<dbReference type="Pfam" id="PF02567">
    <property type="entry name" value="PhzC-PhzF"/>
    <property type="match status" value="1"/>
</dbReference>
<dbReference type="PANTHER" id="PTHR13774">
    <property type="entry name" value="PHENAZINE BIOSYNTHESIS PROTEIN"/>
    <property type="match status" value="1"/>
</dbReference>
<sequence length="302" mass="33132">MKGIKVYHVDAFTDQPFGGNPAGVVPNAESIDSFEMQSIAKELNLSETAFLIPSESTNTDFCIRYFTPSSEIDFCGHATVASAWLLGTVYDWAEKKNMITFETNIGHVPVEFVTKQGALHAVIMKQVEPKVKKIETDLAELATYVGLTKDDIDTNYPVRLGYTGNWHLLIPVTTRKAIDQAIPQILKLKKHNESHNICTTHLFTFDSQEENCLIYTRDFAPAVGIHEDPVTGSANGALAGYLVLEGILNSKVDHVFCIAQGHAVGRPGKIDIIIYVEDNKPIIKVGGRAVPTIAGTFLVEGE</sequence>
<accession>A0A9X2I7X5</accession>
<dbReference type="SUPFAM" id="SSF54506">
    <property type="entry name" value="Diaminopimelate epimerase-like"/>
    <property type="match status" value="1"/>
</dbReference>
<keyword evidence="3" id="KW-1185">Reference proteome</keyword>
<comment type="caution">
    <text evidence="2">The sequence shown here is derived from an EMBL/GenBank/DDBJ whole genome shotgun (WGS) entry which is preliminary data.</text>
</comment>
<reference evidence="2" key="1">
    <citation type="submission" date="2022-02" db="EMBL/GenBank/DDBJ databases">
        <title>Halalkalibacter sp. nov. isolated from Lonar Lake, India.</title>
        <authorList>
            <person name="Joshi A."/>
            <person name="Thite S."/>
            <person name="Lodha T."/>
        </authorList>
    </citation>
    <scope>NUCLEOTIDE SEQUENCE</scope>
    <source>
        <strain evidence="2">MEB205</strain>
    </source>
</reference>